<dbReference type="Proteomes" id="UP000746747">
    <property type="component" value="Unassembled WGS sequence"/>
</dbReference>
<accession>A0A8J2M0V3</accession>
<gene>
    <name evidence="4" type="ORF">CJOHNSTONI_LOCUS6768</name>
</gene>
<feature type="compositionally biased region" description="Low complexity" evidence="2">
    <location>
        <begin position="20"/>
        <end position="32"/>
    </location>
</feature>
<feature type="region of interest" description="Disordered" evidence="2">
    <location>
        <begin position="1"/>
        <end position="32"/>
    </location>
</feature>
<dbReference type="PANTHER" id="PTHR14383">
    <property type="entry name" value="SWAP-70 RECOMBINASE"/>
    <property type="match status" value="1"/>
</dbReference>
<proteinExistence type="predicted"/>
<dbReference type="PROSITE" id="PS50003">
    <property type="entry name" value="PH_DOMAIN"/>
    <property type="match status" value="1"/>
</dbReference>
<organism evidence="4 5">
    <name type="scientific">Cercopithifilaria johnstoni</name>
    <dbReference type="NCBI Taxonomy" id="2874296"/>
    <lineage>
        <taxon>Eukaryota</taxon>
        <taxon>Metazoa</taxon>
        <taxon>Ecdysozoa</taxon>
        <taxon>Nematoda</taxon>
        <taxon>Chromadorea</taxon>
        <taxon>Rhabditida</taxon>
        <taxon>Spirurina</taxon>
        <taxon>Spiruromorpha</taxon>
        <taxon>Filarioidea</taxon>
        <taxon>Onchocercidae</taxon>
        <taxon>Cercopithifilaria</taxon>
    </lineage>
</organism>
<feature type="region of interest" description="Disordered" evidence="2">
    <location>
        <begin position="581"/>
        <end position="605"/>
    </location>
</feature>
<comment type="caution">
    <text evidence="4">The sequence shown here is derived from an EMBL/GenBank/DDBJ whole genome shotgun (WGS) entry which is preliminary data.</text>
</comment>
<evidence type="ECO:0000259" key="3">
    <source>
        <dbReference type="PROSITE" id="PS50003"/>
    </source>
</evidence>
<reference evidence="4" key="1">
    <citation type="submission" date="2021-09" db="EMBL/GenBank/DDBJ databases">
        <authorList>
            <consortium name="Pathogen Informatics"/>
        </authorList>
    </citation>
    <scope>NUCLEOTIDE SEQUENCE</scope>
</reference>
<dbReference type="InterPro" id="IPR011993">
    <property type="entry name" value="PH-like_dom_sf"/>
</dbReference>
<feature type="coiled-coil region" evidence="1">
    <location>
        <begin position="476"/>
        <end position="510"/>
    </location>
</feature>
<dbReference type="PANTHER" id="PTHR14383:SF1">
    <property type="entry name" value="PLECKSTRIN HOMOLOGY DOMAIN-CONTAINING FAMILY D MEMBER 1"/>
    <property type="match status" value="1"/>
</dbReference>
<evidence type="ECO:0000256" key="2">
    <source>
        <dbReference type="SAM" id="MobiDB-lite"/>
    </source>
</evidence>
<evidence type="ECO:0000313" key="5">
    <source>
        <dbReference type="Proteomes" id="UP000746747"/>
    </source>
</evidence>
<sequence length="605" mass="69471">MNGVDSDDHSRQRQRRSNATTTRAIPSTTTTKIAAAATTTTTTTATTTAAITTTTTSATTATTTTTTSPLIIIQGLPKINSCEEKRGILRSLSFQFSTSLNRGRRRIADVFDNSDETEQQNALNNLRGCKKNRLELAMYSSTFGVQHYGIMLKQSKRKNRSAKWNKRFFILRECFLIYYRVSEKKIFEKTRRMNLHPKGIVPLVDCSVVAGQDHGHKNCLLITHIQFKSAIIVCAPDSKAQESWLTALRDATKISYKNTTSWEKLVEELESRGVLLNEEKKMYEEKLVAESQARQEEHSRYLCLERAKDELERERERLIRMTKKLKDDLQSVKNELKITNETKRTLEQEKISLNAKTEHLVSNMQSLNLEKSKIEEQVSSIIREREKFLLENQNLSTVTCQLKNRLMEIETKTNCILAEKERVEAMLRLNEKKTIDLEKEREYYNSQTMELLNSLKEVSEQRDITEAELKDEVMARIGAEKQLQAAEKALEHLETALKLTGAQMSELQEHIMPDVHKLREFFEQCAEASKMDANRPIIMRNAIHARRSLRRSKTRIRGSFRRKLLSANTMQSLSTTGYNTATSSIEMSNPEEPIPKIEPNSLMHL</sequence>
<dbReference type="InterPro" id="IPR001849">
    <property type="entry name" value="PH_domain"/>
</dbReference>
<feature type="compositionally biased region" description="Basic and acidic residues" evidence="2">
    <location>
        <begin position="1"/>
        <end position="11"/>
    </location>
</feature>
<dbReference type="Gene3D" id="2.30.29.30">
    <property type="entry name" value="Pleckstrin-homology domain (PH domain)/Phosphotyrosine-binding domain (PTB)"/>
    <property type="match status" value="1"/>
</dbReference>
<keyword evidence="1" id="KW-0175">Coiled coil</keyword>
<feature type="coiled-coil region" evidence="1">
    <location>
        <begin position="266"/>
        <end position="384"/>
    </location>
</feature>
<dbReference type="Pfam" id="PF00169">
    <property type="entry name" value="PH"/>
    <property type="match status" value="1"/>
</dbReference>
<dbReference type="OrthoDB" id="185175at2759"/>
<evidence type="ECO:0000256" key="1">
    <source>
        <dbReference type="SAM" id="Coils"/>
    </source>
</evidence>
<feature type="domain" description="PH" evidence="3">
    <location>
        <begin position="144"/>
        <end position="253"/>
    </location>
</feature>
<dbReference type="AlphaFoldDB" id="A0A8J2M0V3"/>
<dbReference type="EMBL" id="CAKAEH010001497">
    <property type="protein sequence ID" value="CAG9536895.1"/>
    <property type="molecule type" value="Genomic_DNA"/>
</dbReference>
<dbReference type="SMART" id="SM00233">
    <property type="entry name" value="PH"/>
    <property type="match status" value="1"/>
</dbReference>
<dbReference type="SUPFAM" id="SSF50729">
    <property type="entry name" value="PH domain-like"/>
    <property type="match status" value="1"/>
</dbReference>
<name>A0A8J2M0V3_9BILA</name>
<keyword evidence="5" id="KW-1185">Reference proteome</keyword>
<protein>
    <recommendedName>
        <fullName evidence="3">PH domain-containing protein</fullName>
    </recommendedName>
</protein>
<evidence type="ECO:0000313" key="4">
    <source>
        <dbReference type="EMBL" id="CAG9536895.1"/>
    </source>
</evidence>